<dbReference type="SMART" id="SM00409">
    <property type="entry name" value="IG"/>
    <property type="match status" value="1"/>
</dbReference>
<protein>
    <submittedName>
        <fullName evidence="7">CMRF35-like molecule 9</fullName>
    </submittedName>
</protein>
<dbReference type="AlphaFoldDB" id="A0A8J4MW22"/>
<organism evidence="7 8">
    <name type="scientific">Spheniscus mendiculus</name>
    <name type="common">Galapagos penguin</name>
    <dbReference type="NCBI Taxonomy" id="156760"/>
    <lineage>
        <taxon>Eukaryota</taxon>
        <taxon>Metazoa</taxon>
        <taxon>Chordata</taxon>
        <taxon>Craniata</taxon>
        <taxon>Vertebrata</taxon>
        <taxon>Euteleostomi</taxon>
        <taxon>Archelosauria</taxon>
        <taxon>Archosauria</taxon>
        <taxon>Dinosauria</taxon>
        <taxon>Saurischia</taxon>
        <taxon>Theropoda</taxon>
        <taxon>Coelurosauria</taxon>
        <taxon>Aves</taxon>
        <taxon>Neognathae</taxon>
        <taxon>Neoaves</taxon>
        <taxon>Aequornithes</taxon>
        <taxon>Sphenisciformes</taxon>
        <taxon>Spheniscidae</taxon>
        <taxon>Spheniscus</taxon>
    </lineage>
</organism>
<feature type="signal peptide" evidence="5">
    <location>
        <begin position="1"/>
        <end position="18"/>
    </location>
</feature>
<proteinExistence type="predicted"/>
<dbReference type="GO" id="GO:0004888">
    <property type="term" value="F:transmembrane signaling receptor activity"/>
    <property type="evidence" value="ECO:0007669"/>
    <property type="project" value="TreeGrafter"/>
</dbReference>
<dbReference type="InterPro" id="IPR050671">
    <property type="entry name" value="CD300_family_receptors"/>
</dbReference>
<feature type="non-terminal residue" evidence="7">
    <location>
        <position position="239"/>
    </location>
</feature>
<dbReference type="Pfam" id="PF07686">
    <property type="entry name" value="V-set"/>
    <property type="match status" value="1"/>
</dbReference>
<dbReference type="Gene3D" id="2.60.40.10">
    <property type="entry name" value="Immunoglobulins"/>
    <property type="match status" value="1"/>
</dbReference>
<dbReference type="Proteomes" id="UP000785099">
    <property type="component" value="Unassembled WGS sequence"/>
</dbReference>
<gene>
    <name evidence="7" type="primary">Cd300lg</name>
    <name evidence="7" type="ORF">FQV24_0013195</name>
</gene>
<accession>A0A8J4MW22</accession>
<keyword evidence="5" id="KW-0732">Signal</keyword>
<dbReference type="PANTHER" id="PTHR11860:SF87">
    <property type="entry name" value="CMRF35-LIKE MOLECULE 8"/>
    <property type="match status" value="1"/>
</dbReference>
<evidence type="ECO:0000256" key="5">
    <source>
        <dbReference type="SAM" id="SignalP"/>
    </source>
</evidence>
<dbReference type="CDD" id="cd05716">
    <property type="entry name" value="IgV_pIgR_like"/>
    <property type="match status" value="1"/>
</dbReference>
<dbReference type="InterPro" id="IPR036179">
    <property type="entry name" value="Ig-like_dom_sf"/>
</dbReference>
<evidence type="ECO:0000313" key="8">
    <source>
        <dbReference type="Proteomes" id="UP000785099"/>
    </source>
</evidence>
<dbReference type="SUPFAM" id="SSF48726">
    <property type="entry name" value="Immunoglobulin"/>
    <property type="match status" value="1"/>
</dbReference>
<comment type="caution">
    <text evidence="7">The sequence shown here is derived from an EMBL/GenBank/DDBJ whole genome shotgun (WGS) entry which is preliminary data.</text>
</comment>
<feature type="compositionally biased region" description="Low complexity" evidence="4">
    <location>
        <begin position="210"/>
        <end position="222"/>
    </location>
</feature>
<sequence length="239" mass="25652">MMGISPGWGWLLLPVCQALVVPREVSSRAGETLSLRCWYPPGYEAYNKYWCRGASRDSCHKVVETVGREAPRQRGRVSIQDIHVFCVVLLTVEDISEADAGSYWCGVERMGRDLMEPVTVRVVPGKPWRHGGPTVTSSPQFPPGPSFMQPYQLPWQLPRPPPPPGSPPPQQSISPPTTPLPWGEPGALGHRVGTGKGSGSHRRGQQWPCSSPLASSPGGPALSALVPSAVLLSLLAAAG</sequence>
<dbReference type="PANTHER" id="PTHR11860">
    <property type="entry name" value="POLYMERIC-IMMUNOGLOBULIN RECEPTOR"/>
    <property type="match status" value="1"/>
</dbReference>
<dbReference type="GO" id="GO:0005886">
    <property type="term" value="C:plasma membrane"/>
    <property type="evidence" value="ECO:0007669"/>
    <property type="project" value="TreeGrafter"/>
</dbReference>
<feature type="region of interest" description="Disordered" evidence="4">
    <location>
        <begin position="125"/>
        <end position="222"/>
    </location>
</feature>
<evidence type="ECO:0000259" key="6">
    <source>
        <dbReference type="PROSITE" id="PS50835"/>
    </source>
</evidence>
<keyword evidence="2" id="KW-0812">Transmembrane</keyword>
<dbReference type="InterPro" id="IPR003599">
    <property type="entry name" value="Ig_sub"/>
</dbReference>
<evidence type="ECO:0000256" key="2">
    <source>
        <dbReference type="ARBA" id="ARBA00022692"/>
    </source>
</evidence>
<evidence type="ECO:0000256" key="3">
    <source>
        <dbReference type="ARBA" id="ARBA00023136"/>
    </source>
</evidence>
<evidence type="ECO:0000313" key="7">
    <source>
        <dbReference type="EMBL" id="KAF1455890.1"/>
    </source>
</evidence>
<keyword evidence="3" id="KW-0472">Membrane</keyword>
<keyword evidence="8" id="KW-1185">Reference proteome</keyword>
<feature type="non-terminal residue" evidence="7">
    <location>
        <position position="1"/>
    </location>
</feature>
<feature type="chain" id="PRO_5035240806" evidence="5">
    <location>
        <begin position="19"/>
        <end position="239"/>
    </location>
</feature>
<reference evidence="7 8" key="1">
    <citation type="journal article" date="2019" name="Gigascience">
        <title>High-coverage genomes to elucidate the evolution of penguins.</title>
        <authorList>
            <person name="Pan H."/>
            <person name="Cole T.L."/>
            <person name="Bi X."/>
            <person name="Fang M."/>
            <person name="Zhou C."/>
            <person name="Yang Z."/>
            <person name="Ksepka D.T."/>
            <person name="Hart T."/>
            <person name="Bouzat J.L."/>
            <person name="Argilla L.S."/>
            <person name="Bertelsen M.F."/>
            <person name="Boersma P.D."/>
            <person name="Bost C.A."/>
            <person name="Cherel Y."/>
            <person name="Dann P."/>
            <person name="Fiddaman S.R."/>
            <person name="Howard P."/>
            <person name="Labuschagne K."/>
            <person name="Mattern T."/>
            <person name="Miller G."/>
            <person name="Parker P."/>
            <person name="Phillips R.A."/>
            <person name="Quillfeldt P."/>
            <person name="Ryan P.G."/>
            <person name="Taylor H."/>
            <person name="Thompson D.R."/>
            <person name="Young M.J."/>
            <person name="Ellegaard M.R."/>
            <person name="Gilbert M.T.P."/>
            <person name="Sinding M.S."/>
            <person name="Pacheco G."/>
            <person name="Shepherd L.D."/>
            <person name="Tennyson A.J.D."/>
            <person name="Grosser S."/>
            <person name="Kay E."/>
            <person name="Nupen L.J."/>
            <person name="Ellenberg U."/>
            <person name="Houston D.M."/>
            <person name="Reeve A.H."/>
            <person name="Johnson K."/>
            <person name="Masello J.F."/>
            <person name="Stracke T."/>
            <person name="McKinlay B."/>
            <person name="Borboroglu P.G."/>
            <person name="Zhang D.X."/>
            <person name="Zhang G."/>
        </authorList>
    </citation>
    <scope>NUCLEOTIDE SEQUENCE [LARGE SCALE GENOMIC DNA]</scope>
    <source>
        <strain evidence="7">GAPE 212</strain>
    </source>
</reference>
<comment type="subcellular location">
    <subcellularLocation>
        <location evidence="1">Membrane</location>
    </subcellularLocation>
</comment>
<dbReference type="InterPro" id="IPR013783">
    <property type="entry name" value="Ig-like_fold"/>
</dbReference>
<dbReference type="InterPro" id="IPR013106">
    <property type="entry name" value="Ig_V-set"/>
</dbReference>
<dbReference type="InterPro" id="IPR007110">
    <property type="entry name" value="Ig-like_dom"/>
</dbReference>
<feature type="compositionally biased region" description="Pro residues" evidence="4">
    <location>
        <begin position="157"/>
        <end position="170"/>
    </location>
</feature>
<feature type="domain" description="Ig-like" evidence="6">
    <location>
        <begin position="14"/>
        <end position="121"/>
    </location>
</feature>
<dbReference type="EMBL" id="VUKU01003048">
    <property type="protein sequence ID" value="KAF1455890.1"/>
    <property type="molecule type" value="Genomic_DNA"/>
</dbReference>
<dbReference type="PROSITE" id="PS50835">
    <property type="entry name" value="IG_LIKE"/>
    <property type="match status" value="1"/>
</dbReference>
<evidence type="ECO:0000256" key="4">
    <source>
        <dbReference type="SAM" id="MobiDB-lite"/>
    </source>
</evidence>
<evidence type="ECO:0000256" key="1">
    <source>
        <dbReference type="ARBA" id="ARBA00004370"/>
    </source>
</evidence>
<name>A0A8J4MW22_SPHME</name>